<evidence type="ECO:0000313" key="4">
    <source>
        <dbReference type="Proteomes" id="UP000029665"/>
    </source>
</evidence>
<protein>
    <submittedName>
        <fullName evidence="3">Uncharacterized protein</fullName>
    </submittedName>
</protein>
<dbReference type="Proteomes" id="UP000029665">
    <property type="component" value="Unassembled WGS sequence"/>
</dbReference>
<evidence type="ECO:0000313" key="3">
    <source>
        <dbReference type="EMBL" id="CDO69937.1"/>
    </source>
</evidence>
<sequence>MTQQNKYDPIIDIGPRLTSDVFSTASLLQRQVHALEERCRASEKHADRLKKTRSELQAILSTVANGEKAEAHATADLSRTLERLRGGNGAGHSFATSPPGASAAASPQSESMSSVGITGSPLARLARETLSLGLSSPRGPFRPPLLTGGENAETDPHSGGHRGLAGADSHPIDSFLASQFAGAQEVVADFLQCFSSDSTRRVGQRGYPGYGRVNNDLPTGEVTFARTCNLMNRAEAVGDPCARLDPRLQTVFMGAHVESPARLGSDMTSMKPCSQSLTEGRHSDSDLLNTNSLLAVPLVGHSDDTPGAAAPPLADRIEVSEMATDVGVDKGRLVRAVQAFTRTVVTRKLAGKCSRGREGSQDATKTRSPRKRPSRVRAKSSVIGAPPLLGRFVRRTPAPRPGTPTKAGLR</sequence>
<dbReference type="AlphaFoldDB" id="A0A060S633"/>
<accession>A0A060S633</accession>
<keyword evidence="1" id="KW-0175">Coiled coil</keyword>
<reference evidence="3" key="1">
    <citation type="submission" date="2014-01" db="EMBL/GenBank/DDBJ databases">
        <title>The genome of the white-rot fungus Pycnoporus cinnabarinus: a basidiomycete model with a versatile arsenal for lignocellulosic biomass breakdown.</title>
        <authorList>
            <person name="Levasseur A."/>
            <person name="Lomascolo A."/>
            <person name="Ruiz-Duenas F.J."/>
            <person name="Uzan E."/>
            <person name="Piumi F."/>
            <person name="Kues U."/>
            <person name="Ram A.F.J."/>
            <person name="Murat C."/>
            <person name="Haon M."/>
            <person name="Benoit I."/>
            <person name="Arfi Y."/>
            <person name="Chevret D."/>
            <person name="Drula E."/>
            <person name="Kwon M.J."/>
            <person name="Gouret P."/>
            <person name="Lesage-Meessen L."/>
            <person name="Lombard V."/>
            <person name="Mariette J."/>
            <person name="Noirot C."/>
            <person name="Park J."/>
            <person name="Patyshakuliyeva A."/>
            <person name="Wieneger R.A.B."/>
            <person name="Wosten H.A.B."/>
            <person name="Martin F."/>
            <person name="Coutinho P.M."/>
            <person name="de Vries R."/>
            <person name="Martinez A.T."/>
            <person name="Klopp C."/>
            <person name="Pontarotti P."/>
            <person name="Henrissat B."/>
            <person name="Record E."/>
        </authorList>
    </citation>
    <scope>NUCLEOTIDE SEQUENCE [LARGE SCALE GENOMIC DNA]</scope>
    <source>
        <strain evidence="3">BRFM137</strain>
    </source>
</reference>
<dbReference type="HOGENOM" id="CLU_671104_0_0_1"/>
<feature type="region of interest" description="Disordered" evidence="2">
    <location>
        <begin position="350"/>
        <end position="410"/>
    </location>
</feature>
<feature type="coiled-coil region" evidence="1">
    <location>
        <begin position="25"/>
        <end position="52"/>
    </location>
</feature>
<evidence type="ECO:0000256" key="2">
    <source>
        <dbReference type="SAM" id="MobiDB-lite"/>
    </source>
</evidence>
<dbReference type="EMBL" id="CCBP010000059">
    <property type="protein sequence ID" value="CDO69937.1"/>
    <property type="molecule type" value="Genomic_DNA"/>
</dbReference>
<organism evidence="3 4">
    <name type="scientific">Pycnoporus cinnabarinus</name>
    <name type="common">Cinnabar-red polypore</name>
    <name type="synonym">Trametes cinnabarina</name>
    <dbReference type="NCBI Taxonomy" id="5643"/>
    <lineage>
        <taxon>Eukaryota</taxon>
        <taxon>Fungi</taxon>
        <taxon>Dikarya</taxon>
        <taxon>Basidiomycota</taxon>
        <taxon>Agaricomycotina</taxon>
        <taxon>Agaricomycetes</taxon>
        <taxon>Polyporales</taxon>
        <taxon>Polyporaceae</taxon>
        <taxon>Trametes</taxon>
    </lineage>
</organism>
<feature type="region of interest" description="Disordered" evidence="2">
    <location>
        <begin position="131"/>
        <end position="164"/>
    </location>
</feature>
<keyword evidence="4" id="KW-1185">Reference proteome</keyword>
<proteinExistence type="predicted"/>
<feature type="compositionally biased region" description="Polar residues" evidence="2">
    <location>
        <begin position="266"/>
        <end position="278"/>
    </location>
</feature>
<gene>
    <name evidence="3" type="ORF">BN946_scf184836.g11</name>
</gene>
<feature type="compositionally biased region" description="Low complexity" evidence="2">
    <location>
        <begin position="93"/>
        <end position="114"/>
    </location>
</feature>
<feature type="region of interest" description="Disordered" evidence="2">
    <location>
        <begin position="263"/>
        <end position="284"/>
    </location>
</feature>
<feature type="region of interest" description="Disordered" evidence="2">
    <location>
        <begin position="84"/>
        <end position="117"/>
    </location>
</feature>
<name>A0A060S633_PYCCI</name>
<comment type="caution">
    <text evidence="3">The sequence shown here is derived from an EMBL/GenBank/DDBJ whole genome shotgun (WGS) entry which is preliminary data.</text>
</comment>
<feature type="compositionally biased region" description="Basic residues" evidence="2">
    <location>
        <begin position="367"/>
        <end position="378"/>
    </location>
</feature>
<evidence type="ECO:0000256" key="1">
    <source>
        <dbReference type="SAM" id="Coils"/>
    </source>
</evidence>
<dbReference type="OrthoDB" id="2745278at2759"/>